<dbReference type="PANTHER" id="PTHR30487">
    <property type="entry name" value="TYPE 4 PREPILIN-LIKE PROTEINS LEADER PEPTIDE-PROCESSING ENZYME"/>
    <property type="match status" value="1"/>
</dbReference>
<feature type="transmembrane region" description="Helical" evidence="10">
    <location>
        <begin position="247"/>
        <end position="264"/>
    </location>
</feature>
<dbReference type="InterPro" id="IPR014032">
    <property type="entry name" value="Peptidase_A24A_bac"/>
</dbReference>
<comment type="caution">
    <text evidence="13">The sequence shown here is derived from an EMBL/GenBank/DDBJ whole genome shotgun (WGS) entry which is preliminary data.</text>
</comment>
<dbReference type="AlphaFoldDB" id="A0A022PL05"/>
<dbReference type="GO" id="GO:0005886">
    <property type="term" value="C:plasma membrane"/>
    <property type="evidence" value="ECO:0007669"/>
    <property type="project" value="UniProtKB-SubCell"/>
</dbReference>
<evidence type="ECO:0000313" key="13">
    <source>
        <dbReference type="EMBL" id="EYU15205.1"/>
    </source>
</evidence>
<keyword evidence="9" id="KW-0645">Protease</keyword>
<feature type="domain" description="Prepilin type IV endopeptidase peptidase" evidence="11">
    <location>
        <begin position="123"/>
        <end position="230"/>
    </location>
</feature>
<dbReference type="Pfam" id="PF01478">
    <property type="entry name" value="Peptidase_A24"/>
    <property type="match status" value="1"/>
</dbReference>
<gene>
    <name evidence="13" type="ORF">BA1DRAFT_02293</name>
</gene>
<keyword evidence="9" id="KW-0511">Multifunctional enzyme</keyword>
<dbReference type="InterPro" id="IPR050882">
    <property type="entry name" value="Prepilin_peptidase/N-MTase"/>
</dbReference>
<organism evidence="13 14">
    <name type="scientific">Photorhabdus aegyptia</name>
    <dbReference type="NCBI Taxonomy" id="2805098"/>
    <lineage>
        <taxon>Bacteria</taxon>
        <taxon>Pseudomonadati</taxon>
        <taxon>Pseudomonadota</taxon>
        <taxon>Gammaproteobacteria</taxon>
        <taxon>Enterobacterales</taxon>
        <taxon>Morganellaceae</taxon>
        <taxon>Photorhabdus</taxon>
    </lineage>
</organism>
<dbReference type="GO" id="GO:0008168">
    <property type="term" value="F:methyltransferase activity"/>
    <property type="evidence" value="ECO:0007669"/>
    <property type="project" value="UniProtKB-KW"/>
</dbReference>
<keyword evidence="3" id="KW-1003">Cell membrane</keyword>
<evidence type="ECO:0000256" key="5">
    <source>
        <dbReference type="ARBA" id="ARBA00022692"/>
    </source>
</evidence>
<evidence type="ECO:0000256" key="4">
    <source>
        <dbReference type="ARBA" id="ARBA00022519"/>
    </source>
</evidence>
<evidence type="ECO:0000256" key="10">
    <source>
        <dbReference type="SAM" id="Phobius"/>
    </source>
</evidence>
<accession>A0A022PL05</accession>
<evidence type="ECO:0000256" key="1">
    <source>
        <dbReference type="ARBA" id="ARBA00004429"/>
    </source>
</evidence>
<dbReference type="GO" id="GO:0004190">
    <property type="term" value="F:aspartic-type endopeptidase activity"/>
    <property type="evidence" value="ECO:0007669"/>
    <property type="project" value="UniProtKB-EC"/>
</dbReference>
<comment type="catalytic activity">
    <reaction evidence="9">
        <text>Typically cleaves a -Gly-|-Phe- bond to release an N-terminal, basic peptide of 5-8 residues from type IV prepilin, and then N-methylates the new N-terminal amino group, the methyl donor being S-adenosyl-L-methionine.</text>
        <dbReference type="EC" id="3.4.23.43"/>
    </reaction>
</comment>
<feature type="transmembrane region" description="Helical" evidence="10">
    <location>
        <begin position="171"/>
        <end position="192"/>
    </location>
</feature>
<comment type="subcellular location">
    <subcellularLocation>
        <location evidence="1">Cell inner membrane</location>
        <topology evidence="1">Multi-pass membrane protein</topology>
    </subcellularLocation>
    <subcellularLocation>
        <location evidence="9">Cell membrane</location>
        <topology evidence="9">Multi-pass membrane protein</topology>
    </subcellularLocation>
</comment>
<feature type="domain" description="Prepilin peptidase A24 N-terminal" evidence="12">
    <location>
        <begin position="19"/>
        <end position="111"/>
    </location>
</feature>
<evidence type="ECO:0000256" key="6">
    <source>
        <dbReference type="ARBA" id="ARBA00022989"/>
    </source>
</evidence>
<keyword evidence="9" id="KW-0489">Methyltransferase</keyword>
<dbReference type="InterPro" id="IPR000045">
    <property type="entry name" value="Prepilin_IV_endopep_pep"/>
</dbReference>
<evidence type="ECO:0000256" key="8">
    <source>
        <dbReference type="RuleBase" id="RU003793"/>
    </source>
</evidence>
<keyword evidence="7 10" id="KW-0472">Membrane</keyword>
<dbReference type="PRINTS" id="PR00864">
    <property type="entry name" value="PREPILNPTASE"/>
</dbReference>
<dbReference type="EMBL" id="JFGV01000030">
    <property type="protein sequence ID" value="EYU15205.1"/>
    <property type="molecule type" value="Genomic_DNA"/>
</dbReference>
<protein>
    <recommendedName>
        <fullName evidence="9">Prepilin leader peptidase/N-methyltransferase</fullName>
        <ecNumber evidence="9">2.1.1.-</ecNumber>
        <ecNumber evidence="9">3.4.23.43</ecNumber>
    </recommendedName>
</protein>
<keyword evidence="5 9" id="KW-0812">Transmembrane</keyword>
<keyword evidence="9 13" id="KW-0378">Hydrolase</keyword>
<dbReference type="Pfam" id="PF06750">
    <property type="entry name" value="A24_N_bact"/>
    <property type="match status" value="1"/>
</dbReference>
<proteinExistence type="inferred from homology"/>
<evidence type="ECO:0000259" key="11">
    <source>
        <dbReference type="Pfam" id="PF01478"/>
    </source>
</evidence>
<dbReference type="EC" id="2.1.1.-" evidence="9"/>
<dbReference type="PATRIC" id="fig|1393736.3.peg.2340"/>
<keyword evidence="4" id="KW-0997">Cell inner membrane</keyword>
<evidence type="ECO:0000256" key="3">
    <source>
        <dbReference type="ARBA" id="ARBA00022475"/>
    </source>
</evidence>
<name>A0A022PL05_9GAMM</name>
<reference evidence="13 14" key="1">
    <citation type="submission" date="2014-03" db="EMBL/GenBank/DDBJ databases">
        <title>Draft Genome of Photorhabdus luminescens BA1, an Egyptian Isolate.</title>
        <authorList>
            <person name="Ghazal S."/>
            <person name="Hurst S.G.IV."/>
            <person name="Morris K."/>
            <person name="Thomas K."/>
            <person name="Tisa L.S."/>
        </authorList>
    </citation>
    <scope>NUCLEOTIDE SEQUENCE [LARGE SCALE GENOMIC DNA]</scope>
    <source>
        <strain evidence="13 14">BA1</strain>
    </source>
</reference>
<evidence type="ECO:0000256" key="7">
    <source>
        <dbReference type="ARBA" id="ARBA00023136"/>
    </source>
</evidence>
<dbReference type="Gene3D" id="1.20.120.1220">
    <property type="match status" value="1"/>
</dbReference>
<keyword evidence="9" id="KW-0808">Transferase</keyword>
<feature type="transmembrane region" description="Helical" evidence="10">
    <location>
        <begin position="204"/>
        <end position="235"/>
    </location>
</feature>
<dbReference type="Proteomes" id="UP000023464">
    <property type="component" value="Unassembled WGS sequence"/>
</dbReference>
<dbReference type="InterPro" id="IPR010627">
    <property type="entry name" value="Prepilin_pept_A24_N"/>
</dbReference>
<evidence type="ECO:0000256" key="9">
    <source>
        <dbReference type="RuleBase" id="RU003794"/>
    </source>
</evidence>
<dbReference type="RefSeq" id="WP_036778926.1">
    <property type="nucleotide sequence ID" value="NZ_CAWLTM010000085.1"/>
</dbReference>
<dbReference type="GO" id="GO:0006465">
    <property type="term" value="P:signal peptide processing"/>
    <property type="evidence" value="ECO:0007669"/>
    <property type="project" value="TreeGrafter"/>
</dbReference>
<keyword evidence="6 10" id="KW-1133">Transmembrane helix</keyword>
<keyword evidence="14" id="KW-1185">Reference proteome</keyword>
<comment type="function">
    <text evidence="9">Plays an essential role in type IV pili and type II pseudopili formation by proteolytically removing the leader sequence from substrate proteins and subsequently monomethylating the alpha-amino group of the newly exposed N-terminal phenylalanine.</text>
</comment>
<evidence type="ECO:0000313" key="14">
    <source>
        <dbReference type="Proteomes" id="UP000023464"/>
    </source>
</evidence>
<evidence type="ECO:0000256" key="2">
    <source>
        <dbReference type="ARBA" id="ARBA00005801"/>
    </source>
</evidence>
<evidence type="ECO:0000259" key="12">
    <source>
        <dbReference type="Pfam" id="PF06750"/>
    </source>
</evidence>
<feature type="transmembrane region" description="Helical" evidence="10">
    <location>
        <begin position="12"/>
        <end position="32"/>
    </location>
</feature>
<dbReference type="PANTHER" id="PTHR30487:SF0">
    <property type="entry name" value="PREPILIN LEADER PEPTIDASE_N-METHYLTRANSFERASE-RELATED"/>
    <property type="match status" value="1"/>
</dbReference>
<dbReference type="GO" id="GO:0032259">
    <property type="term" value="P:methylation"/>
    <property type="evidence" value="ECO:0007669"/>
    <property type="project" value="UniProtKB-KW"/>
</dbReference>
<feature type="transmembrane region" description="Helical" evidence="10">
    <location>
        <begin position="101"/>
        <end position="134"/>
    </location>
</feature>
<sequence>MMIGWLQSSTGCLVLASGLLGLCVGSFLNVVICRLPMMIFSEINSESADFNLCFPRSHCPHCSHVLAARDNIPLLSYLYQKGLCRYCNGTISIRYPLVEGAVALLFSLLALYLGWSYGLLGLLVLSSMLIALAIIDFEHMLLPDQLTLSLLWLGLLFNLHSAGFVALPLAVSGAVCGYLFFRLVAWIALQWVQRDALGMGDAKFLAALGAWLGVEALPFMILLAASFTLISYLAIWRLCSMKTAPQIPFGPGLAVAGLIMALFNR</sequence>
<dbReference type="EC" id="3.4.23.43" evidence="9"/>
<comment type="similarity">
    <text evidence="2 8">Belongs to the peptidase A24 family.</text>
</comment>